<dbReference type="Pfam" id="PF01453">
    <property type="entry name" value="B_lectin"/>
    <property type="match status" value="1"/>
</dbReference>
<dbReference type="EC" id="2.7.11.1" evidence="1"/>
<evidence type="ECO:0000256" key="8">
    <source>
        <dbReference type="ARBA" id="ARBA00023157"/>
    </source>
</evidence>
<dbReference type="InterPro" id="IPR011009">
    <property type="entry name" value="Kinase-like_dom_sf"/>
</dbReference>
<protein>
    <recommendedName>
        <fullName evidence="1">non-specific serine/threonine protein kinase</fullName>
        <ecNumber evidence="1">2.7.11.1</ecNumber>
    </recommendedName>
</protein>
<dbReference type="InterPro" id="IPR003609">
    <property type="entry name" value="Pan_app"/>
</dbReference>
<sequence>MTMYFAKRFLFLQTLFQFLLLPFGTSRDTITISQPIRDGDNLVSNGENFELGFFSPGKSTKRYVGIWYHGAPGHAKVWVANRDNPINDRSGILSIDIHGNLVLNANDRNLPIWSTNVGSKSRNNTLAQLLNSGNLVLNMDGDERREVLWQSFDYPTNTMLPNMKLGLDRKTGLNRCLTSWKSEDDPGTGNWLYKIDTNGSPQLFLYEGSVPRWRSGHWNGIGWSGIPTLQHNRMFNISFLDNQNEITTIWGLLYPRFLSTLVVNESGSVQRSVYHVGDRQWTFVGSAPMDPCDIYGKCGAFSKCNILVNDPVCSCLPGFQANASGGCVRKRGSASICKSGDGFLRVPNVKVPDTSGARVETSLSMEACQQLCLQDCSCMAYASVDALEKIGCMNWKGDLIDTRVYEDGGQNLYVRVDALELGLYASKSEGFLANKRRLAILVVAIVAVTSVLIFIFSYVLIKRKRKGRGKQPTLFNDGTAKANLPFFDLSTIVAATDNFSLAKRLGQGGFGPVYMGQLANGQEIAVKTLSRSSRQGTDEFKNEVMLIAKLQHRNLVKLFGCCIHKEERMLIYEYMPNKSLDFFIFRRGKQPTLFNDGTAKANLPFFDLSTIVAATDNFSPAKRLGQGGFGPVYKGQLANGQEIAVKTLSRSSRQGTDEFKNEVMLIAKLQHRNLVSFLVAVFIKKRGC</sequence>
<evidence type="ECO:0000256" key="9">
    <source>
        <dbReference type="ARBA" id="ARBA00023180"/>
    </source>
</evidence>
<evidence type="ECO:0000256" key="1">
    <source>
        <dbReference type="ARBA" id="ARBA00012513"/>
    </source>
</evidence>
<dbReference type="InterPro" id="IPR000858">
    <property type="entry name" value="S_locus_glycoprot_dom"/>
</dbReference>
<keyword evidence="2" id="KW-0723">Serine/threonine-protein kinase</keyword>
<keyword evidence="8" id="KW-1015">Disulfide bond</keyword>
<dbReference type="GO" id="GO:0005524">
    <property type="term" value="F:ATP binding"/>
    <property type="evidence" value="ECO:0007669"/>
    <property type="project" value="UniProtKB-KW"/>
</dbReference>
<comment type="catalytic activity">
    <reaction evidence="11">
        <text>L-seryl-[protein] + ATP = O-phospho-L-seryl-[protein] + ADP + H(+)</text>
        <dbReference type="Rhea" id="RHEA:17989"/>
        <dbReference type="Rhea" id="RHEA-COMP:9863"/>
        <dbReference type="Rhea" id="RHEA-COMP:11604"/>
        <dbReference type="ChEBI" id="CHEBI:15378"/>
        <dbReference type="ChEBI" id="CHEBI:29999"/>
        <dbReference type="ChEBI" id="CHEBI:30616"/>
        <dbReference type="ChEBI" id="CHEBI:83421"/>
        <dbReference type="ChEBI" id="CHEBI:456216"/>
        <dbReference type="EC" id="2.7.11.1"/>
    </reaction>
</comment>
<dbReference type="EMBL" id="RXIC02000446">
    <property type="protein sequence ID" value="KAB1199618.1"/>
    <property type="molecule type" value="Genomic_DNA"/>
</dbReference>
<feature type="domain" description="Apple" evidence="16">
    <location>
        <begin position="337"/>
        <end position="417"/>
    </location>
</feature>
<evidence type="ECO:0000256" key="5">
    <source>
        <dbReference type="ARBA" id="ARBA00022741"/>
    </source>
</evidence>
<keyword evidence="17" id="KW-0430">Lectin</keyword>
<comment type="caution">
    <text evidence="17">The sequence shown here is derived from an EMBL/GenBank/DDBJ whole genome shotgun (WGS) entry which is preliminary data.</text>
</comment>
<evidence type="ECO:0000256" key="2">
    <source>
        <dbReference type="ARBA" id="ARBA00022527"/>
    </source>
</evidence>
<keyword evidence="12" id="KW-1133">Transmembrane helix</keyword>
<dbReference type="Pfam" id="PF08276">
    <property type="entry name" value="PAN_2"/>
    <property type="match status" value="1"/>
</dbReference>
<evidence type="ECO:0000313" key="18">
    <source>
        <dbReference type="Proteomes" id="UP000516437"/>
    </source>
</evidence>
<feature type="domain" description="Bulb-type lectin" evidence="15">
    <location>
        <begin position="27"/>
        <end position="150"/>
    </location>
</feature>
<evidence type="ECO:0000313" key="17">
    <source>
        <dbReference type="EMBL" id="KAB1199618.1"/>
    </source>
</evidence>
<feature type="signal peptide" evidence="13">
    <location>
        <begin position="1"/>
        <end position="26"/>
    </location>
</feature>
<keyword evidence="12" id="KW-0812">Transmembrane</keyword>
<evidence type="ECO:0000256" key="7">
    <source>
        <dbReference type="ARBA" id="ARBA00022840"/>
    </source>
</evidence>
<keyword evidence="3" id="KW-0808">Transferase</keyword>
<dbReference type="PANTHER" id="PTHR32444">
    <property type="entry name" value="BULB-TYPE LECTIN DOMAIN-CONTAINING PROTEIN"/>
    <property type="match status" value="1"/>
</dbReference>
<dbReference type="Proteomes" id="UP000516437">
    <property type="component" value="Unassembled WGS sequence"/>
</dbReference>
<keyword evidence="7" id="KW-0067">ATP-binding</keyword>
<keyword evidence="18" id="KW-1185">Reference proteome</keyword>
<dbReference type="InterPro" id="IPR001245">
    <property type="entry name" value="Ser-Thr/Tyr_kinase_cat_dom"/>
</dbReference>
<comment type="catalytic activity">
    <reaction evidence="10">
        <text>L-threonyl-[protein] + ATP = O-phospho-L-threonyl-[protein] + ADP + H(+)</text>
        <dbReference type="Rhea" id="RHEA:46608"/>
        <dbReference type="Rhea" id="RHEA-COMP:11060"/>
        <dbReference type="Rhea" id="RHEA-COMP:11605"/>
        <dbReference type="ChEBI" id="CHEBI:15378"/>
        <dbReference type="ChEBI" id="CHEBI:30013"/>
        <dbReference type="ChEBI" id="CHEBI:30616"/>
        <dbReference type="ChEBI" id="CHEBI:61977"/>
        <dbReference type="ChEBI" id="CHEBI:456216"/>
        <dbReference type="EC" id="2.7.11.1"/>
    </reaction>
</comment>
<keyword evidence="12" id="KW-0472">Membrane</keyword>
<keyword evidence="5" id="KW-0547">Nucleotide-binding</keyword>
<evidence type="ECO:0000259" key="15">
    <source>
        <dbReference type="PROSITE" id="PS50927"/>
    </source>
</evidence>
<dbReference type="CDD" id="cd01098">
    <property type="entry name" value="PAN_AP_plant"/>
    <property type="match status" value="1"/>
</dbReference>
<feature type="domain" description="Protein kinase" evidence="14">
    <location>
        <begin position="499"/>
        <end position="688"/>
    </location>
</feature>
<dbReference type="SUPFAM" id="SSF56112">
    <property type="entry name" value="Protein kinase-like (PK-like)"/>
    <property type="match status" value="2"/>
</dbReference>
<evidence type="ECO:0000256" key="4">
    <source>
        <dbReference type="ARBA" id="ARBA00022729"/>
    </source>
</evidence>
<dbReference type="Gene3D" id="3.30.200.20">
    <property type="entry name" value="Phosphorylase Kinase, domain 1"/>
    <property type="match status" value="2"/>
</dbReference>
<keyword evidence="9" id="KW-0325">Glycoprotein</keyword>
<gene>
    <name evidence="17" type="ORF">CJ030_MR0G019225</name>
</gene>
<reference evidence="17 18" key="1">
    <citation type="journal article" date="2019" name="Plant Biotechnol. J.">
        <title>The red bayberry genome and genetic basis of sex determination.</title>
        <authorList>
            <person name="Jia H.M."/>
            <person name="Jia H.J."/>
            <person name="Cai Q.L."/>
            <person name="Wang Y."/>
            <person name="Zhao H.B."/>
            <person name="Yang W.F."/>
            <person name="Wang G.Y."/>
            <person name="Li Y.H."/>
            <person name="Zhan D.L."/>
            <person name="Shen Y.T."/>
            <person name="Niu Q.F."/>
            <person name="Chang L."/>
            <person name="Qiu J."/>
            <person name="Zhao L."/>
            <person name="Xie H.B."/>
            <person name="Fu W.Y."/>
            <person name="Jin J."/>
            <person name="Li X.W."/>
            <person name="Jiao Y."/>
            <person name="Zhou C.C."/>
            <person name="Tu T."/>
            <person name="Chai C.Y."/>
            <person name="Gao J.L."/>
            <person name="Fan L.J."/>
            <person name="van de Weg E."/>
            <person name="Wang J.Y."/>
            <person name="Gao Z.S."/>
        </authorList>
    </citation>
    <scope>NUCLEOTIDE SEQUENCE [LARGE SCALE GENOMIC DNA]</scope>
    <source>
        <tissue evidence="17">Leaves</tissue>
    </source>
</reference>
<dbReference type="GO" id="GO:0048544">
    <property type="term" value="P:recognition of pollen"/>
    <property type="evidence" value="ECO:0007669"/>
    <property type="project" value="InterPro"/>
</dbReference>
<evidence type="ECO:0000259" key="16">
    <source>
        <dbReference type="PROSITE" id="PS50948"/>
    </source>
</evidence>
<keyword evidence="17" id="KW-0675">Receptor</keyword>
<evidence type="ECO:0000256" key="11">
    <source>
        <dbReference type="ARBA" id="ARBA00048679"/>
    </source>
</evidence>
<dbReference type="FunFam" id="3.30.200.20:FF:000195">
    <property type="entry name" value="G-type lectin S-receptor-like serine/threonine-protein kinase"/>
    <property type="match status" value="1"/>
</dbReference>
<dbReference type="SUPFAM" id="SSF51110">
    <property type="entry name" value="alpha-D-mannose-specific plant lectins"/>
    <property type="match status" value="1"/>
</dbReference>
<dbReference type="InterPro" id="IPR036426">
    <property type="entry name" value="Bulb-type_lectin_dom_sf"/>
</dbReference>
<keyword evidence="4 13" id="KW-0732">Signal</keyword>
<dbReference type="GO" id="GO:0004674">
    <property type="term" value="F:protein serine/threonine kinase activity"/>
    <property type="evidence" value="ECO:0007669"/>
    <property type="project" value="UniProtKB-KW"/>
</dbReference>
<dbReference type="PANTHER" id="PTHR32444:SF63">
    <property type="entry name" value="G-TYPE LECTIN S-RECEPTOR-LIKE SERINE_THREONINE-PROTEIN KINASE RKS1"/>
    <property type="match status" value="1"/>
</dbReference>
<feature type="chain" id="PRO_5025372893" description="non-specific serine/threonine protein kinase" evidence="13">
    <location>
        <begin position="27"/>
        <end position="688"/>
    </location>
</feature>
<evidence type="ECO:0000256" key="6">
    <source>
        <dbReference type="ARBA" id="ARBA00022777"/>
    </source>
</evidence>
<dbReference type="InterPro" id="IPR000719">
    <property type="entry name" value="Prot_kinase_dom"/>
</dbReference>
<accession>A0A6A1UHR5</accession>
<dbReference type="Pfam" id="PF00954">
    <property type="entry name" value="S_locus_glycop"/>
    <property type="match status" value="1"/>
</dbReference>
<dbReference type="PROSITE" id="PS50927">
    <property type="entry name" value="BULB_LECTIN"/>
    <property type="match status" value="1"/>
</dbReference>
<name>A0A6A1UHR5_9ROSI</name>
<evidence type="ECO:0000256" key="13">
    <source>
        <dbReference type="SAM" id="SignalP"/>
    </source>
</evidence>
<evidence type="ECO:0000256" key="10">
    <source>
        <dbReference type="ARBA" id="ARBA00047899"/>
    </source>
</evidence>
<feature type="transmembrane region" description="Helical" evidence="12">
    <location>
        <begin position="438"/>
        <end position="461"/>
    </location>
</feature>
<evidence type="ECO:0000259" key="14">
    <source>
        <dbReference type="PROSITE" id="PS50011"/>
    </source>
</evidence>
<dbReference type="InterPro" id="IPR001480">
    <property type="entry name" value="Bulb-type_lectin_dom"/>
</dbReference>
<dbReference type="Gene3D" id="2.90.10.10">
    <property type="entry name" value="Bulb-type lectin domain"/>
    <property type="match status" value="1"/>
</dbReference>
<dbReference type="AlphaFoldDB" id="A0A6A1UHR5"/>
<organism evidence="17 18">
    <name type="scientific">Morella rubra</name>
    <name type="common">Chinese bayberry</name>
    <dbReference type="NCBI Taxonomy" id="262757"/>
    <lineage>
        <taxon>Eukaryota</taxon>
        <taxon>Viridiplantae</taxon>
        <taxon>Streptophyta</taxon>
        <taxon>Embryophyta</taxon>
        <taxon>Tracheophyta</taxon>
        <taxon>Spermatophyta</taxon>
        <taxon>Magnoliopsida</taxon>
        <taxon>eudicotyledons</taxon>
        <taxon>Gunneridae</taxon>
        <taxon>Pentapetalae</taxon>
        <taxon>rosids</taxon>
        <taxon>fabids</taxon>
        <taxon>Fagales</taxon>
        <taxon>Myricaceae</taxon>
        <taxon>Morella</taxon>
    </lineage>
</organism>
<dbReference type="SMART" id="SM00108">
    <property type="entry name" value="B_lectin"/>
    <property type="match status" value="1"/>
</dbReference>
<dbReference type="OrthoDB" id="1933550at2759"/>
<dbReference type="GO" id="GO:0030246">
    <property type="term" value="F:carbohydrate binding"/>
    <property type="evidence" value="ECO:0007669"/>
    <property type="project" value="UniProtKB-KW"/>
</dbReference>
<dbReference type="SMART" id="SM00473">
    <property type="entry name" value="PAN_AP"/>
    <property type="match status" value="1"/>
</dbReference>
<dbReference type="CDD" id="cd00028">
    <property type="entry name" value="B_lectin"/>
    <property type="match status" value="1"/>
</dbReference>
<dbReference type="FunFam" id="3.30.200.20:FF:000217">
    <property type="entry name" value="probable LRR receptor-like serine/threonine-protein kinase At1g53430"/>
    <property type="match status" value="1"/>
</dbReference>
<keyword evidence="6 17" id="KW-0418">Kinase</keyword>
<dbReference type="PROSITE" id="PS50011">
    <property type="entry name" value="PROTEIN_KINASE_DOM"/>
    <property type="match status" value="1"/>
</dbReference>
<evidence type="ECO:0000256" key="3">
    <source>
        <dbReference type="ARBA" id="ARBA00022679"/>
    </source>
</evidence>
<dbReference type="PROSITE" id="PS50948">
    <property type="entry name" value="PAN"/>
    <property type="match status" value="1"/>
</dbReference>
<evidence type="ECO:0000256" key="12">
    <source>
        <dbReference type="SAM" id="Phobius"/>
    </source>
</evidence>
<dbReference type="Pfam" id="PF07714">
    <property type="entry name" value="PK_Tyr_Ser-Thr"/>
    <property type="match status" value="2"/>
</dbReference>
<dbReference type="FunFam" id="2.90.10.10:FF:000001">
    <property type="entry name" value="G-type lectin S-receptor-like serine/threonine-protein kinase"/>
    <property type="match status" value="1"/>
</dbReference>
<proteinExistence type="predicted"/>